<evidence type="ECO:0000313" key="2">
    <source>
        <dbReference type="EMBL" id="PAT40628.1"/>
    </source>
</evidence>
<dbReference type="AlphaFoldDB" id="A0A2A2ASC1"/>
<comment type="caution">
    <text evidence="2">The sequence shown here is derived from an EMBL/GenBank/DDBJ whole genome shotgun (WGS) entry which is preliminary data.</text>
</comment>
<dbReference type="EMBL" id="NSJD01000004">
    <property type="protein sequence ID" value="PAT40628.1"/>
    <property type="molecule type" value="Genomic_DNA"/>
</dbReference>
<gene>
    <name evidence="2" type="ORF">CK623_04425</name>
</gene>
<evidence type="ECO:0000313" key="3">
    <source>
        <dbReference type="Proteomes" id="UP000218644"/>
    </source>
</evidence>
<reference evidence="2 3" key="1">
    <citation type="submission" date="2017-08" db="EMBL/GenBank/DDBJ databases">
        <title>WGS of Clinical strains of the CDC Group NO-1 linked to zoonotic infections in humans.</title>
        <authorList>
            <person name="Bernier A.-M."/>
            <person name="Bernard K."/>
        </authorList>
    </citation>
    <scope>NUCLEOTIDE SEQUENCE [LARGE SCALE GENOMIC DNA]</scope>
    <source>
        <strain evidence="2 3">NML79-0751</strain>
    </source>
</reference>
<organism evidence="2 3">
    <name type="scientific">Vandammella animalimorsus</name>
    <dbReference type="NCBI Taxonomy" id="2029117"/>
    <lineage>
        <taxon>Bacteria</taxon>
        <taxon>Pseudomonadati</taxon>
        <taxon>Pseudomonadota</taxon>
        <taxon>Betaproteobacteria</taxon>
        <taxon>Burkholderiales</taxon>
        <taxon>Comamonadaceae</taxon>
        <taxon>Vandammella</taxon>
    </lineage>
</organism>
<feature type="compositionally biased region" description="Low complexity" evidence="1">
    <location>
        <begin position="73"/>
        <end position="90"/>
    </location>
</feature>
<feature type="region of interest" description="Disordered" evidence="1">
    <location>
        <begin position="63"/>
        <end position="92"/>
    </location>
</feature>
<proteinExistence type="predicted"/>
<evidence type="ECO:0000256" key="1">
    <source>
        <dbReference type="SAM" id="MobiDB-lite"/>
    </source>
</evidence>
<dbReference type="Proteomes" id="UP000218644">
    <property type="component" value="Unassembled WGS sequence"/>
</dbReference>
<accession>A0A2A2ASC1</accession>
<sequence length="204" mass="22233">MGALDRAAVDALFSAFRSDDQLALSDEALMDALTGKQPLRPRQLEALLASPMTLRRMQWLHEHAAQAPRQPSAAVGRQAARATDAANDAQWHSSRGLMRAADSGAMAAERTSDGWWTLDFLRKTDGSWRALLKLDPQAPFAAGLLPDEQADGPCIYVLTGQGTTLFSGTLDLDGQLRADWPLPPQAMPPWQWLREAGGFEVTLV</sequence>
<name>A0A2A2ASC1_9BURK</name>
<protein>
    <submittedName>
        <fullName evidence="2">Uncharacterized protein</fullName>
    </submittedName>
</protein>